<dbReference type="Gene3D" id="1.10.287.130">
    <property type="match status" value="1"/>
</dbReference>
<dbReference type="InterPro" id="IPR003594">
    <property type="entry name" value="HATPase_dom"/>
</dbReference>
<evidence type="ECO:0000256" key="3">
    <source>
        <dbReference type="ARBA" id="ARBA00022553"/>
    </source>
</evidence>
<dbReference type="EMBL" id="MRCB01000002">
    <property type="protein sequence ID" value="OKH26127.1"/>
    <property type="molecule type" value="Genomic_DNA"/>
</dbReference>
<reference evidence="8 9" key="1">
    <citation type="submission" date="2016-11" db="EMBL/GenBank/DDBJ databases">
        <title>Draft Genome Sequences of Nine Cyanobacterial Strains from Diverse Habitats.</title>
        <authorList>
            <person name="Zhu T."/>
            <person name="Hou S."/>
            <person name="Lu X."/>
            <person name="Hess W.R."/>
        </authorList>
    </citation>
    <scope>NUCLEOTIDE SEQUENCE [LARGE SCALE GENOMIC DNA]</scope>
    <source>
        <strain evidence="8 9">NIES-593</strain>
    </source>
</reference>
<dbReference type="Gene3D" id="3.30.565.10">
    <property type="entry name" value="Histidine kinase-like ATPase, C-terminal domain"/>
    <property type="match status" value="1"/>
</dbReference>
<dbReference type="InterPro" id="IPR050736">
    <property type="entry name" value="Sensor_HK_Regulatory"/>
</dbReference>
<evidence type="ECO:0000313" key="9">
    <source>
        <dbReference type="Proteomes" id="UP000186868"/>
    </source>
</evidence>
<dbReference type="Gene3D" id="3.30.450.40">
    <property type="match status" value="1"/>
</dbReference>
<dbReference type="Pfam" id="PF00512">
    <property type="entry name" value="HisKA"/>
    <property type="match status" value="1"/>
</dbReference>
<name>A0A1U7HRD6_9CYAN</name>
<dbReference type="Pfam" id="PF01590">
    <property type="entry name" value="GAF"/>
    <property type="match status" value="1"/>
</dbReference>
<evidence type="ECO:0000256" key="1">
    <source>
        <dbReference type="ARBA" id="ARBA00000085"/>
    </source>
</evidence>
<dbReference type="SUPFAM" id="SSF55874">
    <property type="entry name" value="ATPase domain of HSP90 chaperone/DNA topoisomerase II/histidine kinase"/>
    <property type="match status" value="1"/>
</dbReference>
<accession>A0A1U7HRD6</accession>
<comment type="caution">
    <text evidence="8">The sequence shown here is derived from an EMBL/GenBank/DDBJ whole genome shotgun (WGS) entry which is preliminary data.</text>
</comment>
<sequence>MSYPAESNQLAYQLMKLIQSSIGARSLFSEMARTVGQTFGADVCLFVASTSARPKIQAGFWDNKDSSILPFEITKQFFSHPPIADILTRIEPLEIADLQATLNPATDGMNVAPPGFLASASVRDRERAMADWLNNMPLRALLGITTYFQENANGIIVVGYWQPHQWTAKEHQWLQVAAEVGAIAYHISQLEKVTKINLAKDSLSGTSKVFPLESNQLFKKWYDLTHQQLEQQRHLNQLQDEIITAISDRARNPLASMKLAIEMLSKDRSQSLPPESQARYWDILKQEWQRLNDLINNIVTLKKLESHEVVFKPEAVALKPPIEELVRLFQQQWQEDRRKQLTIAIAPQSDLSLIAYTDPQHLRSILSELLTNAGKFSLPGTTVSLSVREEEGQVAIAASNISRGISAQERVYIFEPFRRGEDAIEQSIPGVGLGLSLIKRLVELLNGKIEVASRPTDNSDTHVTSFTLTLPQFCDRQT</sequence>
<dbReference type="RefSeq" id="WP_073598234.1">
    <property type="nucleotide sequence ID" value="NZ_MRCB01000002.1"/>
</dbReference>
<dbReference type="PRINTS" id="PR00344">
    <property type="entry name" value="BCTRLSENSOR"/>
</dbReference>
<gene>
    <name evidence="8" type="ORF">NIES593_03375</name>
</gene>
<keyword evidence="3" id="KW-0597">Phosphoprotein</keyword>
<dbReference type="PANTHER" id="PTHR43711:SF26">
    <property type="entry name" value="SENSOR HISTIDINE KINASE RCSC"/>
    <property type="match status" value="1"/>
</dbReference>
<keyword evidence="6" id="KW-0902">Two-component regulatory system</keyword>
<dbReference type="InterPro" id="IPR003018">
    <property type="entry name" value="GAF"/>
</dbReference>
<dbReference type="Proteomes" id="UP000186868">
    <property type="component" value="Unassembled WGS sequence"/>
</dbReference>
<dbReference type="CDD" id="cd00082">
    <property type="entry name" value="HisKA"/>
    <property type="match status" value="1"/>
</dbReference>
<evidence type="ECO:0000256" key="5">
    <source>
        <dbReference type="ARBA" id="ARBA00022777"/>
    </source>
</evidence>
<dbReference type="OrthoDB" id="567974at2"/>
<dbReference type="AlphaFoldDB" id="A0A1U7HRD6"/>
<keyword evidence="9" id="KW-1185">Reference proteome</keyword>
<dbReference type="PROSITE" id="PS50109">
    <property type="entry name" value="HIS_KIN"/>
    <property type="match status" value="1"/>
</dbReference>
<evidence type="ECO:0000259" key="7">
    <source>
        <dbReference type="PROSITE" id="PS50109"/>
    </source>
</evidence>
<dbReference type="SMART" id="SM00388">
    <property type="entry name" value="HisKA"/>
    <property type="match status" value="1"/>
</dbReference>
<dbReference type="InterPro" id="IPR036890">
    <property type="entry name" value="HATPase_C_sf"/>
</dbReference>
<dbReference type="InterPro" id="IPR036097">
    <property type="entry name" value="HisK_dim/P_sf"/>
</dbReference>
<dbReference type="PANTHER" id="PTHR43711">
    <property type="entry name" value="TWO-COMPONENT HISTIDINE KINASE"/>
    <property type="match status" value="1"/>
</dbReference>
<dbReference type="InterPro" id="IPR004358">
    <property type="entry name" value="Sig_transdc_His_kin-like_C"/>
</dbReference>
<dbReference type="EC" id="2.7.13.3" evidence="2"/>
<evidence type="ECO:0000256" key="2">
    <source>
        <dbReference type="ARBA" id="ARBA00012438"/>
    </source>
</evidence>
<dbReference type="InterPro" id="IPR003661">
    <property type="entry name" value="HisK_dim/P_dom"/>
</dbReference>
<dbReference type="InterPro" id="IPR029016">
    <property type="entry name" value="GAF-like_dom_sf"/>
</dbReference>
<dbReference type="GO" id="GO:0000155">
    <property type="term" value="F:phosphorelay sensor kinase activity"/>
    <property type="evidence" value="ECO:0007669"/>
    <property type="project" value="InterPro"/>
</dbReference>
<organism evidence="8 9">
    <name type="scientific">Hydrococcus rivularis NIES-593</name>
    <dbReference type="NCBI Taxonomy" id="1921803"/>
    <lineage>
        <taxon>Bacteria</taxon>
        <taxon>Bacillati</taxon>
        <taxon>Cyanobacteriota</taxon>
        <taxon>Cyanophyceae</taxon>
        <taxon>Pleurocapsales</taxon>
        <taxon>Hydrococcaceae</taxon>
        <taxon>Hydrococcus</taxon>
    </lineage>
</organism>
<evidence type="ECO:0000256" key="4">
    <source>
        <dbReference type="ARBA" id="ARBA00022679"/>
    </source>
</evidence>
<dbReference type="InterPro" id="IPR005467">
    <property type="entry name" value="His_kinase_dom"/>
</dbReference>
<keyword evidence="4" id="KW-0808">Transferase</keyword>
<feature type="domain" description="Histidine kinase" evidence="7">
    <location>
        <begin position="245"/>
        <end position="474"/>
    </location>
</feature>
<dbReference type="Pfam" id="PF02518">
    <property type="entry name" value="HATPase_c"/>
    <property type="match status" value="1"/>
</dbReference>
<proteinExistence type="predicted"/>
<dbReference type="SMART" id="SM00387">
    <property type="entry name" value="HATPase_c"/>
    <property type="match status" value="1"/>
</dbReference>
<dbReference type="SUPFAM" id="SSF47384">
    <property type="entry name" value="Homodimeric domain of signal transducing histidine kinase"/>
    <property type="match status" value="1"/>
</dbReference>
<evidence type="ECO:0000313" key="8">
    <source>
        <dbReference type="EMBL" id="OKH26127.1"/>
    </source>
</evidence>
<dbReference type="SUPFAM" id="SSF55781">
    <property type="entry name" value="GAF domain-like"/>
    <property type="match status" value="1"/>
</dbReference>
<evidence type="ECO:0000256" key="6">
    <source>
        <dbReference type="ARBA" id="ARBA00023012"/>
    </source>
</evidence>
<comment type="catalytic activity">
    <reaction evidence="1">
        <text>ATP + protein L-histidine = ADP + protein N-phospho-L-histidine.</text>
        <dbReference type="EC" id="2.7.13.3"/>
    </reaction>
</comment>
<keyword evidence="5" id="KW-0418">Kinase</keyword>
<dbReference type="STRING" id="1921803.NIES593_03375"/>
<protein>
    <recommendedName>
        <fullName evidence="2">histidine kinase</fullName>
        <ecNumber evidence="2">2.7.13.3</ecNumber>
    </recommendedName>
</protein>